<dbReference type="Gene3D" id="3.40.630.30">
    <property type="match status" value="1"/>
</dbReference>
<dbReference type="PANTHER" id="PTHR43792">
    <property type="entry name" value="GNAT FAMILY, PUTATIVE (AFU_ORTHOLOGUE AFUA_3G00765)-RELATED-RELATED"/>
    <property type="match status" value="1"/>
</dbReference>
<dbReference type="InterPro" id="IPR051531">
    <property type="entry name" value="N-acetyltransferase"/>
</dbReference>
<dbReference type="Pfam" id="PF13302">
    <property type="entry name" value="Acetyltransf_3"/>
    <property type="match status" value="1"/>
</dbReference>
<reference evidence="2 3" key="1">
    <citation type="submission" date="2021-03" db="EMBL/GenBank/DDBJ databases">
        <title>Genomic Encyclopedia of Type Strains, Phase IV (KMG-IV): sequencing the most valuable type-strain genomes for metagenomic binning, comparative biology and taxonomic classification.</title>
        <authorList>
            <person name="Goeker M."/>
        </authorList>
    </citation>
    <scope>NUCLEOTIDE SEQUENCE [LARGE SCALE GENOMIC DNA]</scope>
    <source>
        <strain evidence="2 3">DSM 25609</strain>
    </source>
</reference>
<evidence type="ECO:0000313" key="3">
    <source>
        <dbReference type="Proteomes" id="UP001519345"/>
    </source>
</evidence>
<dbReference type="EMBL" id="JAGGKX010000010">
    <property type="protein sequence ID" value="MBP1970121.1"/>
    <property type="molecule type" value="Genomic_DNA"/>
</dbReference>
<accession>A0ABS4II49</accession>
<feature type="domain" description="N-acetyltransferase" evidence="1">
    <location>
        <begin position="9"/>
        <end position="169"/>
    </location>
</feature>
<comment type="caution">
    <text evidence="2">The sequence shown here is derived from an EMBL/GenBank/DDBJ whole genome shotgun (WGS) entry which is preliminary data.</text>
</comment>
<name>A0ABS4II49_9BACI</name>
<evidence type="ECO:0000259" key="1">
    <source>
        <dbReference type="PROSITE" id="PS51186"/>
    </source>
</evidence>
<dbReference type="SUPFAM" id="SSF55729">
    <property type="entry name" value="Acyl-CoA N-acyltransferases (Nat)"/>
    <property type="match status" value="1"/>
</dbReference>
<sequence length="177" mass="20419">MKQFETDRLILRDIHLEDADVVEEFASDYQLAKTTLNIPHPYPKGSAKEFLANCIKVQKEGKLKVLAVTLKPTNEFIGMVNISIHKKFLRGELAYWIGKPFWGNGYATEAAKEMVRIGFDELMLNRVFAQSFTMNPGSYRIMEKIGLQHEGLLQEHVSRDGEFYDITVYGITEKHYR</sequence>
<dbReference type="InterPro" id="IPR000182">
    <property type="entry name" value="GNAT_dom"/>
</dbReference>
<dbReference type="Proteomes" id="UP001519345">
    <property type="component" value="Unassembled WGS sequence"/>
</dbReference>
<dbReference type="RefSeq" id="WP_209463272.1">
    <property type="nucleotide sequence ID" value="NZ_CP110224.1"/>
</dbReference>
<keyword evidence="3" id="KW-1185">Reference proteome</keyword>
<organism evidence="2 3">
    <name type="scientific">Virgibacillus natechei</name>
    <dbReference type="NCBI Taxonomy" id="1216297"/>
    <lineage>
        <taxon>Bacteria</taxon>
        <taxon>Bacillati</taxon>
        <taxon>Bacillota</taxon>
        <taxon>Bacilli</taxon>
        <taxon>Bacillales</taxon>
        <taxon>Bacillaceae</taxon>
        <taxon>Virgibacillus</taxon>
    </lineage>
</organism>
<dbReference type="PROSITE" id="PS51186">
    <property type="entry name" value="GNAT"/>
    <property type="match status" value="1"/>
</dbReference>
<protein>
    <submittedName>
        <fullName evidence="2">RimJ/RimL family protein N-acetyltransferase</fullName>
    </submittedName>
</protein>
<gene>
    <name evidence="2" type="ORF">J2Z83_002237</name>
</gene>
<dbReference type="InterPro" id="IPR016181">
    <property type="entry name" value="Acyl_CoA_acyltransferase"/>
</dbReference>
<evidence type="ECO:0000313" key="2">
    <source>
        <dbReference type="EMBL" id="MBP1970121.1"/>
    </source>
</evidence>
<proteinExistence type="predicted"/>